<comment type="caution">
    <text evidence="1">The sequence shown here is derived from an EMBL/GenBank/DDBJ whole genome shotgun (WGS) entry which is preliminary data.</text>
</comment>
<organism evidence="1 2">
    <name type="scientific">Racocetra persica</name>
    <dbReference type="NCBI Taxonomy" id="160502"/>
    <lineage>
        <taxon>Eukaryota</taxon>
        <taxon>Fungi</taxon>
        <taxon>Fungi incertae sedis</taxon>
        <taxon>Mucoromycota</taxon>
        <taxon>Glomeromycotina</taxon>
        <taxon>Glomeromycetes</taxon>
        <taxon>Diversisporales</taxon>
        <taxon>Gigasporaceae</taxon>
        <taxon>Racocetra</taxon>
    </lineage>
</organism>
<accession>A0ACA9RVH7</accession>
<sequence>QHGINDRATDVNGSKDLYEQASTPKNQKSLILYEGCEHAMLRDPVAAEKVFRDSIKWFIHMDEKL</sequence>
<keyword evidence="2" id="KW-1185">Reference proteome</keyword>
<proteinExistence type="predicted"/>
<name>A0ACA9RVH7_9GLOM</name>
<dbReference type="EMBL" id="CAJVQC010072632">
    <property type="protein sequence ID" value="CAG8811630.1"/>
    <property type="molecule type" value="Genomic_DNA"/>
</dbReference>
<gene>
    <name evidence="1" type="ORF">RPERSI_LOCUS23357</name>
</gene>
<dbReference type="Proteomes" id="UP000789920">
    <property type="component" value="Unassembled WGS sequence"/>
</dbReference>
<evidence type="ECO:0000313" key="1">
    <source>
        <dbReference type="EMBL" id="CAG8811630.1"/>
    </source>
</evidence>
<protein>
    <submittedName>
        <fullName evidence="1">20657_t:CDS:1</fullName>
    </submittedName>
</protein>
<feature type="non-terminal residue" evidence="1">
    <location>
        <position position="1"/>
    </location>
</feature>
<reference evidence="1" key="1">
    <citation type="submission" date="2021-06" db="EMBL/GenBank/DDBJ databases">
        <authorList>
            <person name="Kallberg Y."/>
            <person name="Tangrot J."/>
            <person name="Rosling A."/>
        </authorList>
    </citation>
    <scope>NUCLEOTIDE SEQUENCE</scope>
    <source>
        <strain evidence="1">MA461A</strain>
    </source>
</reference>
<feature type="non-terminal residue" evidence="1">
    <location>
        <position position="65"/>
    </location>
</feature>
<evidence type="ECO:0000313" key="2">
    <source>
        <dbReference type="Proteomes" id="UP000789920"/>
    </source>
</evidence>